<dbReference type="OrthoDB" id="2148716at2759"/>
<evidence type="ECO:0000313" key="3">
    <source>
        <dbReference type="Proteomes" id="UP000054383"/>
    </source>
</evidence>
<dbReference type="Gene3D" id="3.10.450.50">
    <property type="match status" value="1"/>
</dbReference>
<proteinExistence type="predicted"/>
<dbReference type="SUPFAM" id="SSF54427">
    <property type="entry name" value="NTF2-like"/>
    <property type="match status" value="1"/>
</dbReference>
<organism evidence="2 3">
    <name type="scientific">Talaromyces islandicus</name>
    <name type="common">Penicillium islandicum</name>
    <dbReference type="NCBI Taxonomy" id="28573"/>
    <lineage>
        <taxon>Eukaryota</taxon>
        <taxon>Fungi</taxon>
        <taxon>Dikarya</taxon>
        <taxon>Ascomycota</taxon>
        <taxon>Pezizomycotina</taxon>
        <taxon>Eurotiomycetes</taxon>
        <taxon>Eurotiomycetidae</taxon>
        <taxon>Eurotiales</taxon>
        <taxon>Trichocomaceae</taxon>
        <taxon>Talaromyces</taxon>
        <taxon>Talaromyces sect. Islandici</taxon>
    </lineage>
</organism>
<accession>A0A0U1M0C7</accession>
<reference evidence="2 3" key="1">
    <citation type="submission" date="2015-04" db="EMBL/GenBank/DDBJ databases">
        <authorList>
            <person name="Syromyatnikov M.Y."/>
            <person name="Popov V.N."/>
        </authorList>
    </citation>
    <scope>NUCLEOTIDE SEQUENCE [LARGE SCALE GENOMIC DNA]</scope>
    <source>
        <strain evidence="2">WF-38-12</strain>
    </source>
</reference>
<gene>
    <name evidence="2" type="ORF">PISL3812_06024</name>
</gene>
<dbReference type="OMA" id="LWKIKHW"/>
<dbReference type="InterPro" id="IPR032710">
    <property type="entry name" value="NTF2-like_dom_sf"/>
</dbReference>
<protein>
    <recommendedName>
        <fullName evidence="1">SnoaL-like domain-containing protein</fullName>
    </recommendedName>
</protein>
<feature type="domain" description="SnoaL-like" evidence="1">
    <location>
        <begin position="7"/>
        <end position="139"/>
    </location>
</feature>
<dbReference type="STRING" id="28573.A0A0U1M0C7"/>
<name>A0A0U1M0C7_TALIS</name>
<dbReference type="InterPro" id="IPR037401">
    <property type="entry name" value="SnoaL-like"/>
</dbReference>
<sequence length="154" mass="17089">MSVSLSSLTTREAIADALYRCLLGLDTGDFAMFKSAWLAEDPDTSFVIGDTTTVGFDNIAESLYKRIAALDTTHFTTNIRIDLKDGSDEASLTSYSLAQHYRAGEGLKREGQQLLTGGIYYVDLKEDKGDGLWKVKKWTLKFLWSEGDMSIVGR</sequence>
<evidence type="ECO:0000313" key="2">
    <source>
        <dbReference type="EMBL" id="CRG88989.1"/>
    </source>
</evidence>
<dbReference type="AlphaFoldDB" id="A0A0U1M0C7"/>
<dbReference type="EMBL" id="CVMT01000005">
    <property type="protein sequence ID" value="CRG88989.1"/>
    <property type="molecule type" value="Genomic_DNA"/>
</dbReference>
<keyword evidence="3" id="KW-1185">Reference proteome</keyword>
<dbReference type="Proteomes" id="UP000054383">
    <property type="component" value="Unassembled WGS sequence"/>
</dbReference>
<dbReference type="Pfam" id="PF13577">
    <property type="entry name" value="SnoaL_4"/>
    <property type="match status" value="1"/>
</dbReference>
<evidence type="ECO:0000259" key="1">
    <source>
        <dbReference type="Pfam" id="PF13577"/>
    </source>
</evidence>